<name>A0A326RL90_9BACT</name>
<comment type="caution">
    <text evidence="1">The sequence shown here is derived from an EMBL/GenBank/DDBJ whole genome shotgun (WGS) entry which is preliminary data.</text>
</comment>
<gene>
    <name evidence="1" type="ORF">CLV31_11450</name>
</gene>
<dbReference type="AlphaFoldDB" id="A0A326RL90"/>
<protein>
    <submittedName>
        <fullName evidence="1">HTH-type transcriptional regulator/antitoxin HigA</fullName>
    </submittedName>
</protein>
<evidence type="ECO:0000313" key="2">
    <source>
        <dbReference type="Proteomes" id="UP000248917"/>
    </source>
</evidence>
<reference evidence="1 2" key="1">
    <citation type="submission" date="2018-06" db="EMBL/GenBank/DDBJ databases">
        <title>Genomic Encyclopedia of Archaeal and Bacterial Type Strains, Phase II (KMG-II): from individual species to whole genera.</title>
        <authorList>
            <person name="Goeker M."/>
        </authorList>
    </citation>
    <scope>NUCLEOTIDE SEQUENCE [LARGE SCALE GENOMIC DNA]</scope>
    <source>
        <strain evidence="1 2">T4</strain>
    </source>
</reference>
<evidence type="ECO:0000313" key="1">
    <source>
        <dbReference type="EMBL" id="PZV79617.1"/>
    </source>
</evidence>
<dbReference type="Gene3D" id="1.10.260.40">
    <property type="entry name" value="lambda repressor-like DNA-binding domains"/>
    <property type="match status" value="1"/>
</dbReference>
<dbReference type="InterPro" id="IPR010982">
    <property type="entry name" value="Lambda_DNA-bd_dom_sf"/>
</dbReference>
<dbReference type="OrthoDB" id="9796786at2"/>
<proteinExistence type="predicted"/>
<dbReference type="Proteomes" id="UP000248917">
    <property type="component" value="Unassembled WGS sequence"/>
</dbReference>
<dbReference type="EMBL" id="QKTX01000014">
    <property type="protein sequence ID" value="PZV79617.1"/>
    <property type="molecule type" value="Genomic_DNA"/>
</dbReference>
<dbReference type="InterPro" id="IPR039060">
    <property type="entry name" value="Antitox_HigA"/>
</dbReference>
<dbReference type="PANTHER" id="PTHR40455:SF1">
    <property type="entry name" value="ANTITOXIN HIGA"/>
    <property type="match status" value="1"/>
</dbReference>
<dbReference type="PANTHER" id="PTHR40455">
    <property type="entry name" value="ANTITOXIN HIGA"/>
    <property type="match status" value="1"/>
</dbReference>
<sequence>MELSVIKSEEEYQNLLNWVDEQFDKKIHPNTPEGKKLEVALVLIKNYEDQFYPIPLPDPIETIKLRMKELGIKNQDFVGKIGSKGYISSVLNKRKPLTLEMAKIFHKELRIPAEVLLS</sequence>
<dbReference type="GO" id="GO:0006355">
    <property type="term" value="P:regulation of DNA-templated transcription"/>
    <property type="evidence" value="ECO:0007669"/>
    <property type="project" value="InterPro"/>
</dbReference>
<organism evidence="1 2">
    <name type="scientific">Algoriphagus aquaeductus</name>
    <dbReference type="NCBI Taxonomy" id="475299"/>
    <lineage>
        <taxon>Bacteria</taxon>
        <taxon>Pseudomonadati</taxon>
        <taxon>Bacteroidota</taxon>
        <taxon>Cytophagia</taxon>
        <taxon>Cytophagales</taxon>
        <taxon>Cyclobacteriaceae</taxon>
        <taxon>Algoriphagus</taxon>
    </lineage>
</organism>
<dbReference type="GO" id="GO:0001046">
    <property type="term" value="F:core promoter sequence-specific DNA binding"/>
    <property type="evidence" value="ECO:0007669"/>
    <property type="project" value="TreeGrafter"/>
</dbReference>
<accession>A0A326RL90</accession>
<keyword evidence="2" id="KW-1185">Reference proteome</keyword>
<dbReference type="RefSeq" id="WP_111394189.1">
    <property type="nucleotide sequence ID" value="NZ_QKTX01000014.1"/>
</dbReference>